<evidence type="ECO:0000313" key="2">
    <source>
        <dbReference type="EMBL" id="HIU48008.1"/>
    </source>
</evidence>
<comment type="caution">
    <text evidence="2">The sequence shown here is derived from an EMBL/GenBank/DDBJ whole genome shotgun (WGS) entry which is preliminary data.</text>
</comment>
<dbReference type="Proteomes" id="UP000824111">
    <property type="component" value="Unassembled WGS sequence"/>
</dbReference>
<dbReference type="InterPro" id="IPR043129">
    <property type="entry name" value="ATPase_NBD"/>
</dbReference>
<accession>A0A9D1S697</accession>
<protein>
    <submittedName>
        <fullName evidence="2">ROK family protein</fullName>
    </submittedName>
</protein>
<reference evidence="2" key="1">
    <citation type="submission" date="2020-10" db="EMBL/GenBank/DDBJ databases">
        <authorList>
            <person name="Gilroy R."/>
        </authorList>
    </citation>
    <scope>NUCLEOTIDE SEQUENCE</scope>
    <source>
        <strain evidence="2">ChiSjej4B22-9803</strain>
    </source>
</reference>
<name>A0A9D1S697_9FIRM</name>
<dbReference type="Gene3D" id="3.30.420.40">
    <property type="match status" value="2"/>
</dbReference>
<dbReference type="InterPro" id="IPR000600">
    <property type="entry name" value="ROK"/>
</dbReference>
<sequence length="278" mass="29497">MYIGIDLGGTNIAVGVVTDAGEILAQDSVPTLAEREYPEIVKDMAMLCERVAKEAGCTMQDIKAIGIGCPGSIDRKNGIVSYANNLKMDHTPLAAELQKYFDLPVQVENDANAAAFGEYMINGEGVDHFIFITLGTGVGGGIIINKEIYSGFNGAGGELGHFTLVFDGEPCTCGNAGCWEAYASVTALIRQTKAAMEKNPDSLIHSIVAQQGKVNGRTAFDAAKQGDKAAQEVVDTYVSYVAAGVMSMINIFQPEKFVIGGGISKEGDRLLKPIIDFV</sequence>
<comment type="similarity">
    <text evidence="1">Belongs to the ROK (NagC/XylR) family.</text>
</comment>
<gene>
    <name evidence="2" type="ORF">IAB04_01440</name>
</gene>
<dbReference type="PROSITE" id="PS01125">
    <property type="entry name" value="ROK"/>
    <property type="match status" value="1"/>
</dbReference>
<dbReference type="PANTHER" id="PTHR18964">
    <property type="entry name" value="ROK (REPRESSOR, ORF, KINASE) FAMILY"/>
    <property type="match status" value="1"/>
</dbReference>
<reference evidence="2" key="2">
    <citation type="journal article" date="2021" name="PeerJ">
        <title>Extensive microbial diversity within the chicken gut microbiome revealed by metagenomics and culture.</title>
        <authorList>
            <person name="Gilroy R."/>
            <person name="Ravi A."/>
            <person name="Getino M."/>
            <person name="Pursley I."/>
            <person name="Horton D.L."/>
            <person name="Alikhan N.F."/>
            <person name="Baker D."/>
            <person name="Gharbi K."/>
            <person name="Hall N."/>
            <person name="Watson M."/>
            <person name="Adriaenssens E.M."/>
            <person name="Foster-Nyarko E."/>
            <person name="Jarju S."/>
            <person name="Secka A."/>
            <person name="Antonio M."/>
            <person name="Oren A."/>
            <person name="Chaudhuri R.R."/>
            <person name="La Ragione R."/>
            <person name="Hildebrand F."/>
            <person name="Pallen M.J."/>
        </authorList>
    </citation>
    <scope>NUCLEOTIDE SEQUENCE</scope>
    <source>
        <strain evidence="2">ChiSjej4B22-9803</strain>
    </source>
</reference>
<evidence type="ECO:0000313" key="3">
    <source>
        <dbReference type="Proteomes" id="UP000824111"/>
    </source>
</evidence>
<dbReference type="EMBL" id="DVND01000034">
    <property type="protein sequence ID" value="HIU48008.1"/>
    <property type="molecule type" value="Genomic_DNA"/>
</dbReference>
<dbReference type="InterPro" id="IPR049874">
    <property type="entry name" value="ROK_cs"/>
</dbReference>
<feature type="non-terminal residue" evidence="2">
    <location>
        <position position="278"/>
    </location>
</feature>
<dbReference type="PANTHER" id="PTHR18964:SF149">
    <property type="entry name" value="BIFUNCTIONAL UDP-N-ACETYLGLUCOSAMINE 2-EPIMERASE_N-ACETYLMANNOSAMINE KINASE"/>
    <property type="match status" value="1"/>
</dbReference>
<dbReference type="Pfam" id="PF00480">
    <property type="entry name" value="ROK"/>
    <property type="match status" value="1"/>
</dbReference>
<dbReference type="AlphaFoldDB" id="A0A9D1S697"/>
<proteinExistence type="inferred from homology"/>
<organism evidence="2 3">
    <name type="scientific">Candidatus Avimonoglobus intestinipullorum</name>
    <dbReference type="NCBI Taxonomy" id="2840699"/>
    <lineage>
        <taxon>Bacteria</taxon>
        <taxon>Bacillati</taxon>
        <taxon>Bacillota</taxon>
        <taxon>Clostridia</taxon>
        <taxon>Eubacteriales</taxon>
        <taxon>Candidatus Avimonoglobus</taxon>
    </lineage>
</organism>
<evidence type="ECO:0000256" key="1">
    <source>
        <dbReference type="ARBA" id="ARBA00006479"/>
    </source>
</evidence>
<dbReference type="SUPFAM" id="SSF53067">
    <property type="entry name" value="Actin-like ATPase domain"/>
    <property type="match status" value="1"/>
</dbReference>